<name>G1JWV0_9CAUD</name>
<evidence type="ECO:0000313" key="2">
    <source>
        <dbReference type="Proteomes" id="UP000000698"/>
    </source>
</evidence>
<dbReference type="RefSeq" id="YP_009591620.1">
    <property type="nucleotide sequence ID" value="NC_041850.1"/>
</dbReference>
<dbReference type="GeneID" id="40067078"/>
<sequence length="67" mass="7658">MSNRAEIIAKVREAIEERLLAHEGPYVSVYEDHWACLDGEFDLTDLAEAAFDAIADEWSPPFSYARR</sequence>
<protein>
    <submittedName>
        <fullName evidence="1">Uncharacterized protein</fullName>
    </submittedName>
</protein>
<dbReference type="Proteomes" id="UP000000698">
    <property type="component" value="Segment"/>
</dbReference>
<evidence type="ECO:0000313" key="1">
    <source>
        <dbReference type="EMBL" id="AEL98095.1"/>
    </source>
</evidence>
<gene>
    <name evidence="1" type="primary">80</name>
    <name evidence="1" type="ORF">EUREKA_80</name>
</gene>
<proteinExistence type="predicted"/>
<reference evidence="1 2" key="1">
    <citation type="journal article" date="2012" name="J. Virol.">
        <title>Complete Genome Sequences of 138 Mycobacteriophages.</title>
        <authorList>
            <consortium name="the Science Education Alliance Phage Hunters Advancing Genomics and Evolutionary Science Program"/>
            <consortium name="the KwaZulu-Natal Research Institute for Tuberculosis and HIV Mycobacterial Genetics Course Students"/>
            <consortium name="the Phage Hunters Integrating Research and Education Program"/>
            <person name="Hatfull G.F."/>
        </authorList>
    </citation>
    <scope>NUCLEOTIDE SEQUENCE [LARGE SCALE GENOMIC DNA]</scope>
</reference>
<dbReference type="EMBL" id="JN412590">
    <property type="protein sequence ID" value="AEL98095.1"/>
    <property type="molecule type" value="Genomic_DNA"/>
</dbReference>
<keyword evidence="2" id="KW-1185">Reference proteome</keyword>
<organism evidence="1 2">
    <name type="scientific">Mycobacterium phage Eureka</name>
    <dbReference type="NCBI Taxonomy" id="2922993"/>
    <lineage>
        <taxon>Viruses</taxon>
        <taxon>Duplodnaviria</taxon>
        <taxon>Heunggongvirae</taxon>
        <taxon>Uroviricota</taxon>
        <taxon>Caudoviricetes</taxon>
        <taxon>Kostyavirus</taxon>
        <taxon>Kostyavirus eureka</taxon>
    </lineage>
</organism>
<accession>G1JWV0</accession>